<dbReference type="InterPro" id="IPR029063">
    <property type="entry name" value="SAM-dependent_MTases_sf"/>
</dbReference>
<dbReference type="RefSeq" id="WP_106645991.1">
    <property type="nucleotide sequence ID" value="NZ_BMGO01000002.1"/>
</dbReference>
<keyword evidence="1" id="KW-0808">Transferase</keyword>
<organism evidence="1 2">
    <name type="scientific">Kangiella profundi</name>
    <dbReference type="NCBI Taxonomy" id="1561924"/>
    <lineage>
        <taxon>Bacteria</taxon>
        <taxon>Pseudomonadati</taxon>
        <taxon>Pseudomonadota</taxon>
        <taxon>Gammaproteobacteria</taxon>
        <taxon>Kangiellales</taxon>
        <taxon>Kangiellaceae</taxon>
        <taxon>Kangiella</taxon>
    </lineage>
</organism>
<name>A0A2K9A5U1_9GAMM</name>
<sequence>MTCPLCLNHQTLHFHTDKQRDYLQCQVCDLVFVPKQQLLSPEQEKSQYDLHQNSPADIGYRQFLSRLVEPLKGRLSATAKGLDFGCGPGPTISIMMSEAGFSMDNYDPFYANHPDLLERSYDFITSTEVFEHLHHPSEVIPLLINMLKPGGILGIMTKRWVDKEAFSRWHYKNDPTHVCFYSERTFEWLAAQWDLSVEIISADTLFLIKHEA</sequence>
<gene>
    <name evidence="1" type="ORF">CW740_02200</name>
</gene>
<evidence type="ECO:0000313" key="1">
    <source>
        <dbReference type="EMBL" id="AUD78110.1"/>
    </source>
</evidence>
<reference evidence="1 2" key="1">
    <citation type="submission" date="2017-12" db="EMBL/GenBank/DDBJ databases">
        <title>Kangiella profundi FT102 completed genome.</title>
        <authorList>
            <person name="Xu J."/>
            <person name="Wang J."/>
            <person name="Lu Y."/>
        </authorList>
    </citation>
    <scope>NUCLEOTIDE SEQUENCE [LARGE SCALE GENOMIC DNA]</scope>
    <source>
        <strain evidence="1 2">FT102</strain>
    </source>
</reference>
<dbReference type="Pfam" id="PF13489">
    <property type="entry name" value="Methyltransf_23"/>
    <property type="match status" value="1"/>
</dbReference>
<dbReference type="SUPFAM" id="SSF53335">
    <property type="entry name" value="S-adenosyl-L-methionine-dependent methyltransferases"/>
    <property type="match status" value="1"/>
</dbReference>
<dbReference type="AlphaFoldDB" id="A0A2K9A5U1"/>
<dbReference type="PANTHER" id="PTHR43861">
    <property type="entry name" value="TRANS-ACONITATE 2-METHYLTRANSFERASE-RELATED"/>
    <property type="match status" value="1"/>
</dbReference>
<accession>A0A2K9A5U1</accession>
<dbReference type="GO" id="GO:0008168">
    <property type="term" value="F:methyltransferase activity"/>
    <property type="evidence" value="ECO:0007669"/>
    <property type="project" value="UniProtKB-KW"/>
</dbReference>
<dbReference type="Proteomes" id="UP000232693">
    <property type="component" value="Chromosome"/>
</dbReference>
<dbReference type="PANTHER" id="PTHR43861:SF6">
    <property type="entry name" value="METHYLTRANSFERASE TYPE 11"/>
    <property type="match status" value="1"/>
</dbReference>
<dbReference type="Gene3D" id="3.40.50.150">
    <property type="entry name" value="Vaccinia Virus protein VP39"/>
    <property type="match status" value="1"/>
</dbReference>
<dbReference type="EMBL" id="CP025120">
    <property type="protein sequence ID" value="AUD78110.1"/>
    <property type="molecule type" value="Genomic_DNA"/>
</dbReference>
<keyword evidence="2" id="KW-1185">Reference proteome</keyword>
<proteinExistence type="predicted"/>
<evidence type="ECO:0000313" key="2">
    <source>
        <dbReference type="Proteomes" id="UP000232693"/>
    </source>
</evidence>
<dbReference type="OrthoDB" id="9791944at2"/>
<dbReference type="GO" id="GO:0032259">
    <property type="term" value="P:methylation"/>
    <property type="evidence" value="ECO:0007669"/>
    <property type="project" value="UniProtKB-KW"/>
</dbReference>
<protein>
    <submittedName>
        <fullName evidence="1">Methyltransferase</fullName>
    </submittedName>
</protein>
<dbReference type="KEGG" id="kpd:CW740_02200"/>
<keyword evidence="1" id="KW-0489">Methyltransferase</keyword>